<dbReference type="Pfam" id="PF00089">
    <property type="entry name" value="Trypsin"/>
    <property type="match status" value="1"/>
</dbReference>
<dbReference type="PANTHER" id="PTHR24264:SF54">
    <property type="entry name" value="PEPTIDASE S1 DOMAIN-CONTAINING PROTEIN"/>
    <property type="match status" value="1"/>
</dbReference>
<dbReference type="SUPFAM" id="SSF50494">
    <property type="entry name" value="Trypsin-like serine proteases"/>
    <property type="match status" value="1"/>
</dbReference>
<keyword evidence="4 7" id="KW-0378">Hydrolase</keyword>
<evidence type="ECO:0000256" key="4">
    <source>
        <dbReference type="ARBA" id="ARBA00022801"/>
    </source>
</evidence>
<name>A0A0Q9WHB4_DROVI</name>
<gene>
    <name evidence="9" type="primary">Dvir\GJ22323</name>
    <name evidence="9" type="ORF">Dvir_GJ22323</name>
</gene>
<dbReference type="GO" id="GO:0005615">
    <property type="term" value="C:extracellular space"/>
    <property type="evidence" value="ECO:0007669"/>
    <property type="project" value="TreeGrafter"/>
</dbReference>
<dbReference type="PROSITE" id="PS50240">
    <property type="entry name" value="TRYPSIN_DOM"/>
    <property type="match status" value="1"/>
</dbReference>
<evidence type="ECO:0000259" key="8">
    <source>
        <dbReference type="PROSITE" id="PS50240"/>
    </source>
</evidence>
<keyword evidence="10" id="KW-1185">Reference proteome</keyword>
<dbReference type="Proteomes" id="UP000008792">
    <property type="component" value="Unassembled WGS sequence"/>
</dbReference>
<keyword evidence="2" id="KW-0964">Secreted</keyword>
<evidence type="ECO:0000256" key="1">
    <source>
        <dbReference type="ARBA" id="ARBA00004613"/>
    </source>
</evidence>
<dbReference type="InterPro" id="IPR001254">
    <property type="entry name" value="Trypsin_dom"/>
</dbReference>
<dbReference type="OrthoDB" id="6339452at2759"/>
<evidence type="ECO:0000256" key="3">
    <source>
        <dbReference type="ARBA" id="ARBA00022670"/>
    </source>
</evidence>
<evidence type="ECO:0000313" key="10">
    <source>
        <dbReference type="Proteomes" id="UP000008792"/>
    </source>
</evidence>
<protein>
    <submittedName>
        <fullName evidence="9">Uncharacterized protein, isoform E</fullName>
        <ecNumber evidence="9">3.4.21.-</ecNumber>
    </submittedName>
</protein>
<dbReference type="EMBL" id="CH940648">
    <property type="protein sequence ID" value="KRF80347.1"/>
    <property type="molecule type" value="Genomic_DNA"/>
</dbReference>
<evidence type="ECO:0000256" key="7">
    <source>
        <dbReference type="RuleBase" id="RU363034"/>
    </source>
</evidence>
<organism evidence="9 10">
    <name type="scientific">Drosophila virilis</name>
    <name type="common">Fruit fly</name>
    <dbReference type="NCBI Taxonomy" id="7244"/>
    <lineage>
        <taxon>Eukaryota</taxon>
        <taxon>Metazoa</taxon>
        <taxon>Ecdysozoa</taxon>
        <taxon>Arthropoda</taxon>
        <taxon>Hexapoda</taxon>
        <taxon>Insecta</taxon>
        <taxon>Pterygota</taxon>
        <taxon>Neoptera</taxon>
        <taxon>Endopterygota</taxon>
        <taxon>Diptera</taxon>
        <taxon>Brachycera</taxon>
        <taxon>Muscomorpha</taxon>
        <taxon>Ephydroidea</taxon>
        <taxon>Drosophilidae</taxon>
        <taxon>Drosophila</taxon>
    </lineage>
</organism>
<evidence type="ECO:0000256" key="5">
    <source>
        <dbReference type="ARBA" id="ARBA00022825"/>
    </source>
</evidence>
<evidence type="ECO:0000256" key="6">
    <source>
        <dbReference type="ARBA" id="ARBA00023157"/>
    </source>
</evidence>
<dbReference type="InterPro" id="IPR033116">
    <property type="entry name" value="TRYPSIN_SER"/>
</dbReference>
<dbReference type="PROSITE" id="PS00135">
    <property type="entry name" value="TRYPSIN_SER"/>
    <property type="match status" value="1"/>
</dbReference>
<dbReference type="FunFam" id="2.40.10.10:FF:000015">
    <property type="entry name" value="Atrial natriuretic peptide-converting enzyme"/>
    <property type="match status" value="1"/>
</dbReference>
<dbReference type="InterPro" id="IPR009003">
    <property type="entry name" value="Peptidase_S1_PA"/>
</dbReference>
<dbReference type="GO" id="GO:0006508">
    <property type="term" value="P:proteolysis"/>
    <property type="evidence" value="ECO:0007669"/>
    <property type="project" value="UniProtKB-KW"/>
</dbReference>
<dbReference type="CDD" id="cd00190">
    <property type="entry name" value="Tryp_SPc"/>
    <property type="match status" value="1"/>
</dbReference>
<sequence>MPKKLNTFSICQKLIFQYNLTLTHQTYNSSAYFRSLRDKTKKKKQTKKKLRVNGTQVLAGTHQPPDAMSTICTILSIILFSASWGGVLGEYCDNGTGECREFTSTECPVIFYNQHLIGPNNVKYCDEFNDIVCCPLPLNAQQRQQTIADTRRLFEKECRRYNDIRSSCRSTPLIVGGTKAKGREFPFMALLGTRQPGVSTISWDCGGTLIHPKFVMTAAHCLETTETKAQRLDPNFSSPKYVVRLGELDYNSTTDDAQPQDFQLVNYVVHPAYAEDDNGARINDIALLELDRNATLNEHVAPACLPPASGDEHFDLNAAGWGHTQNSGQKSTHLLTVGLQRYSDRVCSERLESRIISRTQFCAGSGSANSNADTCNGDSGGPIFVQHPSYHCLKQVIGVTSYGVICGNYKFPSVYTKVHLYTDWIENIVWGE</sequence>
<dbReference type="GO" id="GO:0160032">
    <property type="term" value="P:Toll receptor ligand protein activation cascade"/>
    <property type="evidence" value="ECO:0007669"/>
    <property type="project" value="UniProtKB-ARBA"/>
</dbReference>
<feature type="domain" description="Peptidase S1" evidence="8">
    <location>
        <begin position="174"/>
        <end position="430"/>
    </location>
</feature>
<dbReference type="EC" id="3.4.21.-" evidence="9"/>
<dbReference type="GO" id="GO:0035008">
    <property type="term" value="P:positive regulation of melanization defense response"/>
    <property type="evidence" value="ECO:0007669"/>
    <property type="project" value="UniProtKB-ARBA"/>
</dbReference>
<keyword evidence="5 7" id="KW-0720">Serine protease</keyword>
<dbReference type="PROSITE" id="PS00134">
    <property type="entry name" value="TRYPSIN_HIS"/>
    <property type="match status" value="1"/>
</dbReference>
<evidence type="ECO:0000256" key="2">
    <source>
        <dbReference type="ARBA" id="ARBA00022525"/>
    </source>
</evidence>
<dbReference type="InterPro" id="IPR001314">
    <property type="entry name" value="Peptidase_S1A"/>
</dbReference>
<dbReference type="AlphaFoldDB" id="A0A0Q9WHB4"/>
<keyword evidence="6" id="KW-1015">Disulfide bond</keyword>
<keyword evidence="3 7" id="KW-0645">Protease</keyword>
<reference evidence="9 10" key="1">
    <citation type="journal article" date="2007" name="Nature">
        <title>Evolution of genes and genomes on the Drosophila phylogeny.</title>
        <authorList>
            <consortium name="Drosophila 12 Genomes Consortium"/>
            <person name="Clark A.G."/>
            <person name="Eisen M.B."/>
            <person name="Smith D.R."/>
            <person name="Bergman C.M."/>
            <person name="Oliver B."/>
            <person name="Markow T.A."/>
            <person name="Kaufman T.C."/>
            <person name="Kellis M."/>
            <person name="Gelbart W."/>
            <person name="Iyer V.N."/>
            <person name="Pollard D.A."/>
            <person name="Sackton T.B."/>
            <person name="Larracuente A.M."/>
            <person name="Singh N.D."/>
            <person name="Abad J.P."/>
            <person name="Abt D.N."/>
            <person name="Adryan B."/>
            <person name="Aguade M."/>
            <person name="Akashi H."/>
            <person name="Anderson W.W."/>
            <person name="Aquadro C.F."/>
            <person name="Ardell D.H."/>
            <person name="Arguello R."/>
            <person name="Artieri C.G."/>
            <person name="Barbash D.A."/>
            <person name="Barker D."/>
            <person name="Barsanti P."/>
            <person name="Batterham P."/>
            <person name="Batzoglou S."/>
            <person name="Begun D."/>
            <person name="Bhutkar A."/>
            <person name="Blanco E."/>
            <person name="Bosak S.A."/>
            <person name="Bradley R.K."/>
            <person name="Brand A.D."/>
            <person name="Brent M.R."/>
            <person name="Brooks A.N."/>
            <person name="Brown R.H."/>
            <person name="Butlin R.K."/>
            <person name="Caggese C."/>
            <person name="Calvi B.R."/>
            <person name="Bernardo de Carvalho A."/>
            <person name="Caspi A."/>
            <person name="Castrezana S."/>
            <person name="Celniker S.E."/>
            <person name="Chang J.L."/>
            <person name="Chapple C."/>
            <person name="Chatterji S."/>
            <person name="Chinwalla A."/>
            <person name="Civetta A."/>
            <person name="Clifton S.W."/>
            <person name="Comeron J.M."/>
            <person name="Costello J.C."/>
            <person name="Coyne J.A."/>
            <person name="Daub J."/>
            <person name="David R.G."/>
            <person name="Delcher A.L."/>
            <person name="Delehaunty K."/>
            <person name="Do C.B."/>
            <person name="Ebling H."/>
            <person name="Edwards K."/>
            <person name="Eickbush T."/>
            <person name="Evans J.D."/>
            <person name="Filipski A."/>
            <person name="Findeiss S."/>
            <person name="Freyhult E."/>
            <person name="Fulton L."/>
            <person name="Fulton R."/>
            <person name="Garcia A.C."/>
            <person name="Gardiner A."/>
            <person name="Garfield D.A."/>
            <person name="Garvin B.E."/>
            <person name="Gibson G."/>
            <person name="Gilbert D."/>
            <person name="Gnerre S."/>
            <person name="Godfrey J."/>
            <person name="Good R."/>
            <person name="Gotea V."/>
            <person name="Gravely B."/>
            <person name="Greenberg A.J."/>
            <person name="Griffiths-Jones S."/>
            <person name="Gross S."/>
            <person name="Guigo R."/>
            <person name="Gustafson E.A."/>
            <person name="Haerty W."/>
            <person name="Hahn M.W."/>
            <person name="Halligan D.L."/>
            <person name="Halpern A.L."/>
            <person name="Halter G.M."/>
            <person name="Han M.V."/>
            <person name="Heger A."/>
            <person name="Hillier L."/>
            <person name="Hinrichs A.S."/>
            <person name="Holmes I."/>
            <person name="Hoskins R.A."/>
            <person name="Hubisz M.J."/>
            <person name="Hultmark D."/>
            <person name="Huntley M.A."/>
            <person name="Jaffe D.B."/>
            <person name="Jagadeeshan S."/>
            <person name="Jeck W.R."/>
            <person name="Johnson J."/>
            <person name="Jones C.D."/>
            <person name="Jordan W.C."/>
            <person name="Karpen G.H."/>
            <person name="Kataoka E."/>
            <person name="Keightley P.D."/>
            <person name="Kheradpour P."/>
            <person name="Kirkness E.F."/>
            <person name="Koerich L.B."/>
            <person name="Kristiansen K."/>
            <person name="Kudrna D."/>
            <person name="Kulathinal R.J."/>
            <person name="Kumar S."/>
            <person name="Kwok R."/>
            <person name="Lander E."/>
            <person name="Langley C.H."/>
            <person name="Lapoint R."/>
            <person name="Lazzaro B.P."/>
            <person name="Lee S.J."/>
            <person name="Levesque L."/>
            <person name="Li R."/>
            <person name="Lin C.F."/>
            <person name="Lin M.F."/>
            <person name="Lindblad-Toh K."/>
            <person name="Llopart A."/>
            <person name="Long M."/>
            <person name="Low L."/>
            <person name="Lozovsky E."/>
            <person name="Lu J."/>
            <person name="Luo M."/>
            <person name="Machado C.A."/>
            <person name="Makalowski W."/>
            <person name="Marzo M."/>
            <person name="Matsuda M."/>
            <person name="Matzkin L."/>
            <person name="McAllister B."/>
            <person name="McBride C.S."/>
            <person name="McKernan B."/>
            <person name="McKernan K."/>
            <person name="Mendez-Lago M."/>
            <person name="Minx P."/>
            <person name="Mollenhauer M.U."/>
            <person name="Montooth K."/>
            <person name="Mount S.M."/>
            <person name="Mu X."/>
            <person name="Myers E."/>
            <person name="Negre B."/>
            <person name="Newfeld S."/>
            <person name="Nielsen R."/>
            <person name="Noor M.A."/>
            <person name="O'Grady P."/>
            <person name="Pachter L."/>
            <person name="Papaceit M."/>
            <person name="Parisi M.J."/>
            <person name="Parisi M."/>
            <person name="Parts L."/>
            <person name="Pedersen J.S."/>
            <person name="Pesole G."/>
            <person name="Phillippy A.M."/>
            <person name="Ponting C.P."/>
            <person name="Pop M."/>
            <person name="Porcelli D."/>
            <person name="Powell J.R."/>
            <person name="Prohaska S."/>
            <person name="Pruitt K."/>
            <person name="Puig M."/>
            <person name="Quesneville H."/>
            <person name="Ram K.R."/>
            <person name="Rand D."/>
            <person name="Rasmussen M.D."/>
            <person name="Reed L.K."/>
            <person name="Reenan R."/>
            <person name="Reily A."/>
            <person name="Remington K.A."/>
            <person name="Rieger T.T."/>
            <person name="Ritchie M.G."/>
            <person name="Robin C."/>
            <person name="Rogers Y.H."/>
            <person name="Rohde C."/>
            <person name="Rozas J."/>
            <person name="Rubenfield M.J."/>
            <person name="Ruiz A."/>
            <person name="Russo S."/>
            <person name="Salzberg S.L."/>
            <person name="Sanchez-Gracia A."/>
            <person name="Saranga D.J."/>
            <person name="Sato H."/>
            <person name="Schaeffer S.W."/>
            <person name="Schatz M.C."/>
            <person name="Schlenke T."/>
            <person name="Schwartz R."/>
            <person name="Segarra C."/>
            <person name="Singh R.S."/>
            <person name="Sirot L."/>
            <person name="Sirota M."/>
            <person name="Sisneros N.B."/>
            <person name="Smith C.D."/>
            <person name="Smith T.F."/>
            <person name="Spieth J."/>
            <person name="Stage D.E."/>
            <person name="Stark A."/>
            <person name="Stephan W."/>
            <person name="Strausberg R.L."/>
            <person name="Strempel S."/>
            <person name="Sturgill D."/>
            <person name="Sutton G."/>
            <person name="Sutton G.G."/>
            <person name="Tao W."/>
            <person name="Teichmann S."/>
            <person name="Tobari Y.N."/>
            <person name="Tomimura Y."/>
            <person name="Tsolas J.M."/>
            <person name="Valente V.L."/>
            <person name="Venter E."/>
            <person name="Venter J.C."/>
            <person name="Vicario S."/>
            <person name="Vieira F.G."/>
            <person name="Vilella A.J."/>
            <person name="Villasante A."/>
            <person name="Walenz B."/>
            <person name="Wang J."/>
            <person name="Wasserman M."/>
            <person name="Watts T."/>
            <person name="Wilson D."/>
            <person name="Wilson R.K."/>
            <person name="Wing R.A."/>
            <person name="Wolfner M.F."/>
            <person name="Wong A."/>
            <person name="Wong G.K."/>
            <person name="Wu C.I."/>
            <person name="Wu G."/>
            <person name="Yamamoto D."/>
            <person name="Yang H.P."/>
            <person name="Yang S.P."/>
            <person name="Yorke J.A."/>
            <person name="Yoshida K."/>
            <person name="Zdobnov E."/>
            <person name="Zhang P."/>
            <person name="Zhang Y."/>
            <person name="Zimin A.V."/>
            <person name="Baldwin J."/>
            <person name="Abdouelleil A."/>
            <person name="Abdulkadir J."/>
            <person name="Abebe A."/>
            <person name="Abera B."/>
            <person name="Abreu J."/>
            <person name="Acer S.C."/>
            <person name="Aftuck L."/>
            <person name="Alexander A."/>
            <person name="An P."/>
            <person name="Anderson E."/>
            <person name="Anderson S."/>
            <person name="Arachi H."/>
            <person name="Azer M."/>
            <person name="Bachantsang P."/>
            <person name="Barry A."/>
            <person name="Bayul T."/>
            <person name="Berlin A."/>
            <person name="Bessette D."/>
            <person name="Bloom T."/>
            <person name="Blye J."/>
            <person name="Boguslavskiy L."/>
            <person name="Bonnet C."/>
            <person name="Boukhgalter B."/>
            <person name="Bourzgui I."/>
            <person name="Brown A."/>
            <person name="Cahill P."/>
            <person name="Channer S."/>
            <person name="Cheshatsang Y."/>
            <person name="Chuda L."/>
            <person name="Citroen M."/>
            <person name="Collymore A."/>
            <person name="Cooke P."/>
            <person name="Costello M."/>
            <person name="D'Aco K."/>
            <person name="Daza R."/>
            <person name="De Haan G."/>
            <person name="DeGray S."/>
            <person name="DeMaso C."/>
            <person name="Dhargay N."/>
            <person name="Dooley K."/>
            <person name="Dooley E."/>
            <person name="Doricent M."/>
            <person name="Dorje P."/>
            <person name="Dorjee K."/>
            <person name="Dupes A."/>
            <person name="Elong R."/>
            <person name="Falk J."/>
            <person name="Farina A."/>
            <person name="Faro S."/>
            <person name="Ferguson D."/>
            <person name="Fisher S."/>
            <person name="Foley C.D."/>
            <person name="Franke A."/>
            <person name="Friedrich D."/>
            <person name="Gadbois L."/>
            <person name="Gearin G."/>
            <person name="Gearin C.R."/>
            <person name="Giannoukos G."/>
            <person name="Goode T."/>
            <person name="Graham J."/>
            <person name="Grandbois E."/>
            <person name="Grewal S."/>
            <person name="Gyaltsen K."/>
            <person name="Hafez N."/>
            <person name="Hagos B."/>
            <person name="Hall J."/>
            <person name="Henson C."/>
            <person name="Hollinger A."/>
            <person name="Honan T."/>
            <person name="Huard M.D."/>
            <person name="Hughes L."/>
            <person name="Hurhula B."/>
            <person name="Husby M.E."/>
            <person name="Kamat A."/>
            <person name="Kanga B."/>
            <person name="Kashin S."/>
            <person name="Khazanovich D."/>
            <person name="Kisner P."/>
            <person name="Lance K."/>
            <person name="Lara M."/>
            <person name="Lee W."/>
            <person name="Lennon N."/>
            <person name="Letendre F."/>
            <person name="LeVine R."/>
            <person name="Lipovsky A."/>
            <person name="Liu X."/>
            <person name="Liu J."/>
            <person name="Liu S."/>
            <person name="Lokyitsang T."/>
            <person name="Lokyitsang Y."/>
            <person name="Lubonja R."/>
            <person name="Lui A."/>
            <person name="MacDonald P."/>
            <person name="Magnisalis V."/>
            <person name="Maru K."/>
            <person name="Matthews C."/>
            <person name="McCusker W."/>
            <person name="McDonough S."/>
            <person name="Mehta T."/>
            <person name="Meldrim J."/>
            <person name="Meneus L."/>
            <person name="Mihai O."/>
            <person name="Mihalev A."/>
            <person name="Mihova T."/>
            <person name="Mittelman R."/>
            <person name="Mlenga V."/>
            <person name="Montmayeur A."/>
            <person name="Mulrain L."/>
            <person name="Navidi A."/>
            <person name="Naylor J."/>
            <person name="Negash T."/>
            <person name="Nguyen T."/>
            <person name="Nguyen N."/>
            <person name="Nicol R."/>
            <person name="Norbu C."/>
            <person name="Norbu N."/>
            <person name="Novod N."/>
            <person name="O'Neill B."/>
            <person name="Osman S."/>
            <person name="Markiewicz E."/>
            <person name="Oyono O.L."/>
            <person name="Patti C."/>
            <person name="Phunkhang P."/>
            <person name="Pierre F."/>
            <person name="Priest M."/>
            <person name="Raghuraman S."/>
            <person name="Rege F."/>
            <person name="Reyes R."/>
            <person name="Rise C."/>
            <person name="Rogov P."/>
            <person name="Ross K."/>
            <person name="Ryan E."/>
            <person name="Settipalli S."/>
            <person name="Shea T."/>
            <person name="Sherpa N."/>
            <person name="Shi L."/>
            <person name="Shih D."/>
            <person name="Sparrow T."/>
            <person name="Spaulding J."/>
            <person name="Stalker J."/>
            <person name="Stange-Thomann N."/>
            <person name="Stavropoulos S."/>
            <person name="Stone C."/>
            <person name="Strader C."/>
            <person name="Tesfaye S."/>
            <person name="Thomson T."/>
            <person name="Thoulutsang Y."/>
            <person name="Thoulutsang D."/>
            <person name="Topham K."/>
            <person name="Topping I."/>
            <person name="Tsamla T."/>
            <person name="Vassiliev H."/>
            <person name="Vo A."/>
            <person name="Wangchuk T."/>
            <person name="Wangdi T."/>
            <person name="Weiand M."/>
            <person name="Wilkinson J."/>
            <person name="Wilson A."/>
            <person name="Yadav S."/>
            <person name="Young G."/>
            <person name="Yu Q."/>
            <person name="Zembek L."/>
            <person name="Zhong D."/>
            <person name="Zimmer A."/>
            <person name="Zwirko Z."/>
            <person name="Jaffe D.B."/>
            <person name="Alvarez P."/>
            <person name="Brockman W."/>
            <person name="Butler J."/>
            <person name="Chin C."/>
            <person name="Gnerre S."/>
            <person name="Grabherr M."/>
            <person name="Kleber M."/>
            <person name="Mauceli E."/>
            <person name="MacCallum I."/>
        </authorList>
    </citation>
    <scope>NUCLEOTIDE SEQUENCE [LARGE SCALE GENOMIC DNA]</scope>
    <source>
        <strain evidence="10">Tucson 15010-1051.87</strain>
    </source>
</reference>
<dbReference type="InterPro" id="IPR043504">
    <property type="entry name" value="Peptidase_S1_PA_chymotrypsin"/>
</dbReference>
<dbReference type="InterPro" id="IPR050127">
    <property type="entry name" value="Serine_Proteases_S1"/>
</dbReference>
<dbReference type="InParanoid" id="A0A0Q9WHB4"/>
<proteinExistence type="predicted"/>
<comment type="subcellular location">
    <subcellularLocation>
        <location evidence="1">Secreted</location>
    </subcellularLocation>
</comment>
<dbReference type="SMR" id="A0A0Q9WHB4"/>
<dbReference type="PANTHER" id="PTHR24264">
    <property type="entry name" value="TRYPSIN-RELATED"/>
    <property type="match status" value="1"/>
</dbReference>
<accession>A0A0Q9WHB4</accession>
<dbReference type="GO" id="GO:0004252">
    <property type="term" value="F:serine-type endopeptidase activity"/>
    <property type="evidence" value="ECO:0007669"/>
    <property type="project" value="InterPro"/>
</dbReference>
<dbReference type="STRING" id="7244.A0A0Q9WHB4"/>
<dbReference type="InterPro" id="IPR018114">
    <property type="entry name" value="TRYPSIN_HIS"/>
</dbReference>
<dbReference type="GO" id="GO:0050832">
    <property type="term" value="P:defense response to fungus"/>
    <property type="evidence" value="ECO:0007669"/>
    <property type="project" value="UniProtKB-ARBA"/>
</dbReference>
<dbReference type="SMART" id="SM00020">
    <property type="entry name" value="Tryp_SPc"/>
    <property type="match status" value="1"/>
</dbReference>
<dbReference type="PRINTS" id="PR00722">
    <property type="entry name" value="CHYMOTRYPSIN"/>
</dbReference>
<dbReference type="Gene3D" id="2.40.10.10">
    <property type="entry name" value="Trypsin-like serine proteases"/>
    <property type="match status" value="1"/>
</dbReference>
<evidence type="ECO:0000313" key="9">
    <source>
        <dbReference type="EMBL" id="KRF80347.1"/>
    </source>
</evidence>